<dbReference type="AlphaFoldDB" id="A0A023J9C6"/>
<dbReference type="InterPro" id="IPR036390">
    <property type="entry name" value="WH_DNA-bd_sf"/>
</dbReference>
<proteinExistence type="predicted"/>
<protein>
    <recommendedName>
        <fullName evidence="2">MarR family transcriptional regulator</fullName>
    </recommendedName>
</protein>
<evidence type="ECO:0008006" key="2">
    <source>
        <dbReference type="Google" id="ProtNLM"/>
    </source>
</evidence>
<dbReference type="InterPro" id="IPR036388">
    <property type="entry name" value="WH-like_DNA-bd_sf"/>
</dbReference>
<dbReference type="SUPFAM" id="SSF46785">
    <property type="entry name" value="Winged helix' DNA-binding domain"/>
    <property type="match status" value="1"/>
</dbReference>
<dbReference type="Gene3D" id="1.10.10.10">
    <property type="entry name" value="Winged helix-like DNA-binding domain superfamily/Winged helix DNA-binding domain"/>
    <property type="match status" value="1"/>
</dbReference>
<name>A0A023J9C6_9ACTN</name>
<evidence type="ECO:0000313" key="1">
    <source>
        <dbReference type="EMBL" id="AHH25571.1"/>
    </source>
</evidence>
<reference evidence="1" key="1">
    <citation type="submission" date="2013-11" db="EMBL/GenBank/DDBJ databases">
        <authorList>
            <person name="Chao X."/>
        </authorList>
    </citation>
    <scope>NUCLEOTIDE SEQUENCE</scope>
    <source>
        <strain evidence="1">XZQH13</strain>
    </source>
</reference>
<accession>A0A023J9C6</accession>
<dbReference type="EMBL" id="KF813023">
    <property type="protein sequence ID" value="AHH25571.1"/>
    <property type="molecule type" value="Genomic_DNA"/>
</dbReference>
<organism evidence="1">
    <name type="scientific">Streptomyces sp. XZQH13</name>
    <dbReference type="NCBI Taxonomy" id="1245512"/>
    <lineage>
        <taxon>Bacteria</taxon>
        <taxon>Bacillati</taxon>
        <taxon>Actinomycetota</taxon>
        <taxon>Actinomycetes</taxon>
        <taxon>Kitasatosporales</taxon>
        <taxon>Streptomycetaceae</taxon>
        <taxon>Streptomyces</taxon>
    </lineage>
</organism>
<sequence length="152" mass="15750">MTTTAPPVDGRVIGLAHYASRAVLESVLARHGISFQQSVTLRLVAVAEGPVDRARLAGDVVGALKTGRPEADGVVDGLITAGLLAPDEHSLVRLTDAGRKLHDTMSAETKAIAARIYAGIPSDELVVAGRVLALVTERADRELAAAAATPNQ</sequence>